<dbReference type="SMART" id="SM00564">
    <property type="entry name" value="PQQ"/>
    <property type="match status" value="4"/>
</dbReference>
<dbReference type="Pfam" id="PF13570">
    <property type="entry name" value="Beta-prop_ACSF4"/>
    <property type="match status" value="1"/>
</dbReference>
<keyword evidence="3" id="KW-1185">Reference proteome</keyword>
<dbReference type="InterPro" id="IPR015943">
    <property type="entry name" value="WD40/YVTN_repeat-like_dom_sf"/>
</dbReference>
<evidence type="ECO:0000313" key="3">
    <source>
        <dbReference type="Proteomes" id="UP000494165"/>
    </source>
</evidence>
<dbReference type="GO" id="GO:0043041">
    <property type="term" value="P:amino acid activation for nonribosomal peptide biosynthetic process"/>
    <property type="evidence" value="ECO:0007669"/>
    <property type="project" value="TreeGrafter"/>
</dbReference>
<dbReference type="Gene3D" id="2.130.10.10">
    <property type="entry name" value="YVTN repeat-like/Quinoprotein amine dehydrogenase"/>
    <property type="match status" value="1"/>
</dbReference>
<protein>
    <recommendedName>
        <fullName evidence="1">Pyrrolo-quinoline quinone repeat domain-containing protein</fullName>
    </recommendedName>
</protein>
<dbReference type="InterPro" id="IPR011047">
    <property type="entry name" value="Quinoprotein_ADH-like_sf"/>
</dbReference>
<dbReference type="InterPro" id="IPR018391">
    <property type="entry name" value="PQQ_b-propeller_rpt"/>
</dbReference>
<proteinExistence type="predicted"/>
<organism evidence="2 3">
    <name type="scientific">Cloeon dipterum</name>
    <dbReference type="NCBI Taxonomy" id="197152"/>
    <lineage>
        <taxon>Eukaryota</taxon>
        <taxon>Metazoa</taxon>
        <taxon>Ecdysozoa</taxon>
        <taxon>Arthropoda</taxon>
        <taxon>Hexapoda</taxon>
        <taxon>Insecta</taxon>
        <taxon>Pterygota</taxon>
        <taxon>Palaeoptera</taxon>
        <taxon>Ephemeroptera</taxon>
        <taxon>Pisciforma</taxon>
        <taxon>Baetidae</taxon>
        <taxon>Cloeon</taxon>
    </lineage>
</organism>
<dbReference type="InterPro" id="IPR052091">
    <property type="entry name" value="Beta-ala_Activ/Resist"/>
</dbReference>
<dbReference type="Proteomes" id="UP000494165">
    <property type="component" value="Unassembled WGS sequence"/>
</dbReference>
<dbReference type="InterPro" id="IPR002372">
    <property type="entry name" value="PQQ_rpt_dom"/>
</dbReference>
<evidence type="ECO:0000313" key="2">
    <source>
        <dbReference type="EMBL" id="CAB3375909.1"/>
    </source>
</evidence>
<dbReference type="PANTHER" id="PTHR44394">
    <property type="entry name" value="BETA-ALANINE-ACTIVATING ENZYME"/>
    <property type="match status" value="1"/>
</dbReference>
<evidence type="ECO:0000259" key="1">
    <source>
        <dbReference type="Pfam" id="PF13570"/>
    </source>
</evidence>
<reference evidence="2 3" key="1">
    <citation type="submission" date="2020-04" db="EMBL/GenBank/DDBJ databases">
        <authorList>
            <person name="Alioto T."/>
            <person name="Alioto T."/>
            <person name="Gomez Garrido J."/>
        </authorList>
    </citation>
    <scope>NUCLEOTIDE SEQUENCE [LARGE SCALE GENOMIC DNA]</scope>
</reference>
<dbReference type="EMBL" id="CADEPI010000121">
    <property type="protein sequence ID" value="CAB3375909.1"/>
    <property type="molecule type" value="Genomic_DNA"/>
</dbReference>
<name>A0A8S1D656_9INSE</name>
<comment type="caution">
    <text evidence="2">The sequence shown here is derived from an EMBL/GenBank/DDBJ whole genome shotgun (WGS) entry which is preliminary data.</text>
</comment>
<gene>
    <name evidence="2" type="ORF">CLODIP_2_CD13728</name>
</gene>
<accession>A0A8S1D656</accession>
<dbReference type="SUPFAM" id="SSF50998">
    <property type="entry name" value="Quinoprotein alcohol dehydrogenase-like"/>
    <property type="match status" value="1"/>
</dbReference>
<sequence length="402" mass="44281">MERLKYDSGLKRLVKEAWIVSLGTLVESEISPKSLFLSSGGDSVKAMHFHARLLMTAGIKSDEPLLLTCILEKSFREITECFALLLKNRSQKCNANGVASQNLRLGRKCDFSDIANQSQILCSVSRGQICFHQTNFSALAAEPAAMSKFCEFWKVDFGKCIDASPLAVQYLNGAAIVCIGSHSGKFACIDVHSGTELWSIFLGDRIEATASLSSFGTFFIGCYDGALYNVDRDGKVLWKFQTKGTIKSSAVTSMENIIFGSYDQSLYCVNQKSGDLVWEQQLHRGAIYANPVVHGNLVIVATLGGYVVCVDVEQGSEVWQLHQGKPFFSTPLQLDKKLVMPEHLELLHFHLHSVPCLVLQRCIFFQEVCLSSEGYAKSAGMLVMEGGSLREEAAFTPVLSLL</sequence>
<feature type="domain" description="Pyrrolo-quinoline quinone repeat" evidence="1">
    <location>
        <begin position="158"/>
        <end position="343"/>
    </location>
</feature>
<dbReference type="OrthoDB" id="408177at2759"/>
<dbReference type="PANTHER" id="PTHR44394:SF1">
    <property type="entry name" value="BETA-ALANINE-ACTIVATING ENZYME"/>
    <property type="match status" value="1"/>
</dbReference>
<dbReference type="AlphaFoldDB" id="A0A8S1D656"/>